<accession>A0A8T0TUG5</accession>
<dbReference type="GO" id="GO:0003677">
    <property type="term" value="F:DNA binding"/>
    <property type="evidence" value="ECO:0007669"/>
    <property type="project" value="UniProtKB-KW"/>
</dbReference>
<keyword evidence="2" id="KW-0805">Transcription regulation</keyword>
<dbReference type="InterPro" id="IPR015300">
    <property type="entry name" value="DNA-bd_pseudobarrel_sf"/>
</dbReference>
<feature type="compositionally biased region" description="Polar residues" evidence="6">
    <location>
        <begin position="24"/>
        <end position="34"/>
    </location>
</feature>
<dbReference type="Gene3D" id="2.40.330.10">
    <property type="entry name" value="DNA-binding pseudobarrel domain"/>
    <property type="match status" value="1"/>
</dbReference>
<feature type="compositionally biased region" description="Low complexity" evidence="6">
    <location>
        <begin position="180"/>
        <end position="190"/>
    </location>
</feature>
<protein>
    <recommendedName>
        <fullName evidence="9">TF-B3 domain-containing protein</fullName>
    </recommendedName>
</protein>
<evidence type="ECO:0000256" key="5">
    <source>
        <dbReference type="ARBA" id="ARBA00023242"/>
    </source>
</evidence>
<dbReference type="AlphaFoldDB" id="A0A8T0TUG5"/>
<feature type="compositionally biased region" description="Basic and acidic residues" evidence="6">
    <location>
        <begin position="209"/>
        <end position="219"/>
    </location>
</feature>
<comment type="caution">
    <text evidence="7">The sequence shown here is derived from an EMBL/GenBank/DDBJ whole genome shotgun (WGS) entry which is preliminary data.</text>
</comment>
<reference evidence="7" key="1">
    <citation type="submission" date="2020-05" db="EMBL/GenBank/DDBJ databases">
        <title>WGS assembly of Panicum virgatum.</title>
        <authorList>
            <person name="Lovell J.T."/>
            <person name="Jenkins J."/>
            <person name="Shu S."/>
            <person name="Juenger T.E."/>
            <person name="Schmutz J."/>
        </authorList>
    </citation>
    <scope>NUCLEOTIDE SEQUENCE</scope>
    <source>
        <strain evidence="7">AP13</strain>
    </source>
</reference>
<evidence type="ECO:0000313" key="8">
    <source>
        <dbReference type="Proteomes" id="UP000823388"/>
    </source>
</evidence>
<evidence type="ECO:0000256" key="3">
    <source>
        <dbReference type="ARBA" id="ARBA00023125"/>
    </source>
</evidence>
<dbReference type="GO" id="GO:0005634">
    <property type="term" value="C:nucleus"/>
    <property type="evidence" value="ECO:0007669"/>
    <property type="project" value="UniProtKB-SubCell"/>
</dbReference>
<dbReference type="PANTHER" id="PTHR34397:SF22">
    <property type="entry name" value="OS05G0237600 PROTEIN"/>
    <property type="match status" value="1"/>
</dbReference>
<feature type="compositionally biased region" description="Polar residues" evidence="6">
    <location>
        <begin position="500"/>
        <end position="510"/>
    </location>
</feature>
<dbReference type="InterPro" id="IPR003340">
    <property type="entry name" value="B3_DNA-bd"/>
</dbReference>
<feature type="compositionally biased region" description="Pro residues" evidence="6">
    <location>
        <begin position="44"/>
        <end position="59"/>
    </location>
</feature>
<dbReference type="Proteomes" id="UP000823388">
    <property type="component" value="Chromosome 3N"/>
</dbReference>
<name>A0A8T0TUG5_PANVG</name>
<dbReference type="EMBL" id="CM029042">
    <property type="protein sequence ID" value="KAG2615611.1"/>
    <property type="molecule type" value="Genomic_DNA"/>
</dbReference>
<dbReference type="CDD" id="cd10017">
    <property type="entry name" value="B3_DNA"/>
    <property type="match status" value="1"/>
</dbReference>
<dbReference type="PANTHER" id="PTHR34397">
    <property type="entry name" value="OS05G0237600 PROTEIN"/>
    <property type="match status" value="1"/>
</dbReference>
<keyword evidence="3" id="KW-0238">DNA-binding</keyword>
<feature type="compositionally biased region" description="Low complexity" evidence="6">
    <location>
        <begin position="128"/>
        <end position="139"/>
    </location>
</feature>
<evidence type="ECO:0008006" key="9">
    <source>
        <dbReference type="Google" id="ProtNLM"/>
    </source>
</evidence>
<evidence type="ECO:0000256" key="2">
    <source>
        <dbReference type="ARBA" id="ARBA00023015"/>
    </source>
</evidence>
<evidence type="ECO:0000256" key="4">
    <source>
        <dbReference type="ARBA" id="ARBA00023163"/>
    </source>
</evidence>
<feature type="compositionally biased region" description="Basic and acidic residues" evidence="6">
    <location>
        <begin position="160"/>
        <end position="173"/>
    </location>
</feature>
<evidence type="ECO:0000256" key="6">
    <source>
        <dbReference type="SAM" id="MobiDB-lite"/>
    </source>
</evidence>
<keyword evidence="8" id="KW-1185">Reference proteome</keyword>
<evidence type="ECO:0000313" key="7">
    <source>
        <dbReference type="EMBL" id="KAG2615611.1"/>
    </source>
</evidence>
<sequence length="711" mass="72799">MEGPEVPLLLSVRLGPGKGKSRTDPNPTGSSPVRTQHDSNDSPGPRPNPSRLPPPPIPGDLPYILHVRCHPPPPPPPPPPGARLTLPLPPSLALIDTETNRTSSGQDMAGGGGDKTPAAAAFKNVPWRPRSASPGPAAGPRKKELGAGDGPGRAGSSAPAEERRRLLPAEDAKNGGGGALARRALFGGAAPTPSGKEEAVAASASASSSRERGDEWAKKERIRKGKMAALEESPPRGSAYDDDDAPASPRPAGKLMGDAIRSHGGSAAARRSKITPRRGSKSKKRKDRGAGGPPFWYGTGRHGQSTSTAGSDPDYSFDKMGAVVSDELRAALRSLGIGATAPQPKRVYGRMLSGCDRNTHQSRLQMSSKSWRAEDGDYPICAFLTEAEKEAVEEGEGLEVTAYDRHGAEREIRIGYLGSNRSYRLTKNWGKFLRENDLVVGRTSKAGRAPKDVMLDLWLFRTPEGKVGMVIMHYRKGEAAHADAAFDEEERRTRPRLAGNASTPEATSSPEPDGGTGGDDAAMEDVAGGADEKGQDGAGVQGDAAGAPSPSGPDGGGGAKAGDAEQAGGAPSEVAAAPLSPGADGTKTEEKEAGGAPTEAAARSSSEGVMEKKGTGAAPGDADGTKTEEKEASCAAPTEAAGAQSSSSDTAGGEAKAAGKEAAPPPPPDAGGAKNDYGPAPPVAAAPLRFGVGLTQHEFLAAHALVLLSLG</sequence>
<comment type="subcellular location">
    <subcellularLocation>
        <location evidence="1">Nucleus</location>
    </subcellularLocation>
</comment>
<keyword evidence="5" id="KW-0539">Nucleus</keyword>
<organism evidence="7 8">
    <name type="scientific">Panicum virgatum</name>
    <name type="common">Blackwell switchgrass</name>
    <dbReference type="NCBI Taxonomy" id="38727"/>
    <lineage>
        <taxon>Eukaryota</taxon>
        <taxon>Viridiplantae</taxon>
        <taxon>Streptophyta</taxon>
        <taxon>Embryophyta</taxon>
        <taxon>Tracheophyta</taxon>
        <taxon>Spermatophyta</taxon>
        <taxon>Magnoliopsida</taxon>
        <taxon>Liliopsida</taxon>
        <taxon>Poales</taxon>
        <taxon>Poaceae</taxon>
        <taxon>PACMAD clade</taxon>
        <taxon>Panicoideae</taxon>
        <taxon>Panicodae</taxon>
        <taxon>Paniceae</taxon>
        <taxon>Panicinae</taxon>
        <taxon>Panicum</taxon>
        <taxon>Panicum sect. Hiantes</taxon>
    </lineage>
</organism>
<dbReference type="SUPFAM" id="SSF101936">
    <property type="entry name" value="DNA-binding pseudobarrel domain"/>
    <property type="match status" value="1"/>
</dbReference>
<feature type="compositionally biased region" description="Low complexity" evidence="6">
    <location>
        <begin position="651"/>
        <end position="662"/>
    </location>
</feature>
<feature type="compositionally biased region" description="Basic residues" evidence="6">
    <location>
        <begin position="270"/>
        <end position="287"/>
    </location>
</feature>
<evidence type="ECO:0000256" key="1">
    <source>
        <dbReference type="ARBA" id="ARBA00004123"/>
    </source>
</evidence>
<gene>
    <name evidence="7" type="ORF">PVAP13_3NG048300</name>
</gene>
<proteinExistence type="predicted"/>
<feature type="region of interest" description="Disordered" evidence="6">
    <location>
        <begin position="481"/>
        <end position="685"/>
    </location>
</feature>
<keyword evidence="4" id="KW-0804">Transcription</keyword>
<feature type="region of interest" description="Disordered" evidence="6">
    <location>
        <begin position="1"/>
        <end position="313"/>
    </location>
</feature>
<feature type="compositionally biased region" description="Pro residues" evidence="6">
    <location>
        <begin position="70"/>
        <end position="81"/>
    </location>
</feature>
<feature type="compositionally biased region" description="Basic and acidic residues" evidence="6">
    <location>
        <begin position="623"/>
        <end position="632"/>
    </location>
</feature>